<organism evidence="4 5">
    <name type="scientific">Fasciola gigantica</name>
    <name type="common">Giant liver fluke</name>
    <dbReference type="NCBI Taxonomy" id="46835"/>
    <lineage>
        <taxon>Eukaryota</taxon>
        <taxon>Metazoa</taxon>
        <taxon>Spiralia</taxon>
        <taxon>Lophotrochozoa</taxon>
        <taxon>Platyhelminthes</taxon>
        <taxon>Trematoda</taxon>
        <taxon>Digenea</taxon>
        <taxon>Plagiorchiida</taxon>
        <taxon>Echinostomata</taxon>
        <taxon>Echinostomatoidea</taxon>
        <taxon>Fasciolidae</taxon>
        <taxon>Fasciola</taxon>
    </lineage>
</organism>
<comment type="similarity">
    <text evidence="1">Belongs to the PSMG1 family.</text>
</comment>
<evidence type="ECO:0000313" key="4">
    <source>
        <dbReference type="EMBL" id="TPP56398.1"/>
    </source>
</evidence>
<protein>
    <recommendedName>
        <fullName evidence="2">Proteasome assembly chaperone 1</fullName>
    </recommendedName>
</protein>
<dbReference type="OrthoDB" id="17536at2759"/>
<sequence length="294" mass="33104">MEFLLKRIPAFSRALGEWESDEDSEIEAESQEDFPCFDSSDKPVTLSHVFRQLTVKNVLIGIGPLQTAFVTCAYQLSKENMIAVVSYHVPSFGGMQKTVQNQVHVHYKPSVGEGTAFVLIPVSKQVPHINLRAVVQLIMNNILNPSVDSRRDFKATILCTQPMCQFQSRTPPDIPSFIRVLTTENLKKPKNAQWDWLEKPNIISGQAAEFLTWSKIHSISAVLCVLFYTPLDNPGYAWQSSKEMFRALCQMQILSPVLASATSNWDTLDDSALKDSCIMYVCGDKPSKMDQMYT</sequence>
<dbReference type="PANTHER" id="PTHR15069">
    <property type="entry name" value="PROTEASOME ASSEMBLY CHAPERONE 1"/>
    <property type="match status" value="1"/>
</dbReference>
<evidence type="ECO:0000256" key="2">
    <source>
        <dbReference type="ARBA" id="ARBA00019180"/>
    </source>
</evidence>
<dbReference type="InterPro" id="IPR016565">
    <property type="entry name" value="Proteasome_assmbl_chp_1"/>
</dbReference>
<dbReference type="GO" id="GO:0080129">
    <property type="term" value="P:proteasome core complex assembly"/>
    <property type="evidence" value="ECO:0007669"/>
    <property type="project" value="TreeGrafter"/>
</dbReference>
<proteinExistence type="inferred from homology"/>
<keyword evidence="5" id="KW-1185">Reference proteome</keyword>
<dbReference type="PANTHER" id="PTHR15069:SF1">
    <property type="entry name" value="PROTEASOME ASSEMBLY CHAPERONE 1"/>
    <property type="match status" value="1"/>
</dbReference>
<accession>A0A504YCH1</accession>
<evidence type="ECO:0000256" key="3">
    <source>
        <dbReference type="ARBA" id="ARBA00023186"/>
    </source>
</evidence>
<comment type="caution">
    <text evidence="4">The sequence shown here is derived from an EMBL/GenBank/DDBJ whole genome shotgun (WGS) entry which is preliminary data.</text>
</comment>
<dbReference type="Proteomes" id="UP000316759">
    <property type="component" value="Unassembled WGS sequence"/>
</dbReference>
<dbReference type="EMBL" id="SUNJ01014559">
    <property type="protein sequence ID" value="TPP56398.1"/>
    <property type="molecule type" value="Genomic_DNA"/>
</dbReference>
<dbReference type="GO" id="GO:0070628">
    <property type="term" value="F:proteasome binding"/>
    <property type="evidence" value="ECO:0007669"/>
    <property type="project" value="TreeGrafter"/>
</dbReference>
<gene>
    <name evidence="4" type="ORF">FGIG_04521</name>
</gene>
<reference evidence="4 5" key="1">
    <citation type="submission" date="2019-04" db="EMBL/GenBank/DDBJ databases">
        <title>Annotation for the trematode Fasciola gigantica.</title>
        <authorList>
            <person name="Choi Y.-J."/>
        </authorList>
    </citation>
    <scope>NUCLEOTIDE SEQUENCE [LARGE SCALE GENOMIC DNA]</scope>
    <source>
        <strain evidence="4">Uganda_cow_1</strain>
    </source>
</reference>
<name>A0A504YCH1_FASGI</name>
<dbReference type="AlphaFoldDB" id="A0A504YCH1"/>
<evidence type="ECO:0000313" key="5">
    <source>
        <dbReference type="Proteomes" id="UP000316759"/>
    </source>
</evidence>
<evidence type="ECO:0000256" key="1">
    <source>
        <dbReference type="ARBA" id="ARBA00005261"/>
    </source>
</evidence>
<dbReference type="GO" id="GO:0005783">
    <property type="term" value="C:endoplasmic reticulum"/>
    <property type="evidence" value="ECO:0007669"/>
    <property type="project" value="InterPro"/>
</dbReference>
<keyword evidence="3" id="KW-0143">Chaperone</keyword>